<dbReference type="Proteomes" id="UP000361993">
    <property type="component" value="Unassembled WGS sequence"/>
</dbReference>
<dbReference type="PANTHER" id="PTHR33692:SF1">
    <property type="entry name" value="RIBOSOME MATURATION FACTOR RIMM"/>
    <property type="match status" value="1"/>
</dbReference>
<organism evidence="11 12">
    <name type="scientific">Campylobacter coli</name>
    <dbReference type="NCBI Taxonomy" id="195"/>
    <lineage>
        <taxon>Bacteria</taxon>
        <taxon>Pseudomonadati</taxon>
        <taxon>Campylobacterota</taxon>
        <taxon>Epsilonproteobacteria</taxon>
        <taxon>Campylobacterales</taxon>
        <taxon>Campylobacteraceae</taxon>
        <taxon>Campylobacter</taxon>
    </lineage>
</organism>
<evidence type="ECO:0000256" key="4">
    <source>
        <dbReference type="ARBA" id="ARBA00023186"/>
    </source>
</evidence>
<dbReference type="InterPro" id="IPR011961">
    <property type="entry name" value="RimM"/>
</dbReference>
<dbReference type="InterPro" id="IPR002676">
    <property type="entry name" value="RimM_N"/>
</dbReference>
<sequence>MSERNFIQVAKLGKTVGLKGYLKLYNLSDFIQQFKKGASFFTENGKSQLKIKHYNLANSSVLFEGYENVEAAKQLINLILYQSIEATRQTCILKKDEFFYFDILKCEVFDDERRLGKVVDILEVGDSYLFEIQSDQELIDKAYAKTFFIPYIDKYVNKIDIEKYSIFCTKDAFLILENS</sequence>
<dbReference type="InterPro" id="IPR027275">
    <property type="entry name" value="PRC-brl_dom"/>
</dbReference>
<evidence type="ECO:0000313" key="9">
    <source>
        <dbReference type="EMBL" id="EAK4357988.1"/>
    </source>
</evidence>
<dbReference type="InterPro" id="IPR009000">
    <property type="entry name" value="Transl_B-barrel_sf"/>
</dbReference>
<reference evidence="11 12" key="2">
    <citation type="submission" date="2018-08" db="EMBL/GenBank/DDBJ databases">
        <authorList>
            <consortium name="NARMS: The National Antimicrobial Resistance Monitoring System"/>
        </authorList>
    </citation>
    <scope>NUCLEOTIDE SEQUENCE [LARGE SCALE GENOMIC DNA]</scope>
    <source>
        <strain evidence="10 13">CVM N17C548</strain>
        <strain evidence="9 15">FSIS11807978</strain>
        <strain evidence="11 12">FSIS11812579</strain>
    </source>
</reference>
<feature type="domain" description="PRC-barrel" evidence="7">
    <location>
        <begin position="96"/>
        <end position="169"/>
    </location>
</feature>
<evidence type="ECO:0000313" key="11">
    <source>
        <dbReference type="EMBL" id="EAL8416952.1"/>
    </source>
</evidence>
<dbReference type="Proteomes" id="UP000352088">
    <property type="component" value="Unassembled WGS sequence"/>
</dbReference>
<dbReference type="eggNOG" id="COG0806">
    <property type="taxonomic scope" value="Bacteria"/>
</dbReference>
<dbReference type="Pfam" id="PF01782">
    <property type="entry name" value="RimM"/>
    <property type="match status" value="1"/>
</dbReference>
<keyword evidence="2 5" id="KW-0690">Ribosome biogenesis</keyword>
<reference evidence="8 14" key="1">
    <citation type="submission" date="2018-05" db="EMBL/GenBank/DDBJ databases">
        <authorList>
            <consortium name="GenomeTrakr network: Whole genome sequencing for foodborne pathogen traceback"/>
        </authorList>
    </citation>
    <scope>NUCLEOTIDE SEQUENCE [LARGE SCALE GENOMIC DNA]</scope>
    <source>
        <strain evidence="8 14">NC_C6016</strain>
    </source>
</reference>
<evidence type="ECO:0000256" key="5">
    <source>
        <dbReference type="HAMAP-Rule" id="MF_00014"/>
    </source>
</evidence>
<evidence type="ECO:0000313" key="13">
    <source>
        <dbReference type="Proteomes" id="UP000352088"/>
    </source>
</evidence>
<dbReference type="GO" id="GO:0043022">
    <property type="term" value="F:ribosome binding"/>
    <property type="evidence" value="ECO:0007669"/>
    <property type="project" value="InterPro"/>
</dbReference>
<dbReference type="GO" id="GO:0005840">
    <property type="term" value="C:ribosome"/>
    <property type="evidence" value="ECO:0007669"/>
    <property type="project" value="InterPro"/>
</dbReference>
<comment type="domain">
    <text evidence="5">The PRC barrel domain binds ribosomal protein uS19.</text>
</comment>
<dbReference type="AlphaFoldDB" id="A0A0Q2KHY1"/>
<dbReference type="Proteomes" id="UP000365807">
    <property type="component" value="Unassembled WGS sequence"/>
</dbReference>
<proteinExistence type="inferred from homology"/>
<dbReference type="Proteomes" id="UP000333665">
    <property type="component" value="Unassembled WGS sequence"/>
</dbReference>
<dbReference type="GO" id="GO:0006364">
    <property type="term" value="P:rRNA processing"/>
    <property type="evidence" value="ECO:0007669"/>
    <property type="project" value="UniProtKB-UniRule"/>
</dbReference>
<dbReference type="RefSeq" id="WP_002781561.1">
    <property type="nucleotide sequence ID" value="NZ_AANHVQ020000019.1"/>
</dbReference>
<evidence type="ECO:0000313" key="8">
    <source>
        <dbReference type="EMBL" id="EAK1509570.1"/>
    </source>
</evidence>
<evidence type="ECO:0000259" key="6">
    <source>
        <dbReference type="Pfam" id="PF01782"/>
    </source>
</evidence>
<evidence type="ECO:0000313" key="15">
    <source>
        <dbReference type="Proteomes" id="UP000365807"/>
    </source>
</evidence>
<dbReference type="OrthoDB" id="9810331at2"/>
<dbReference type="HAMAP" id="MF_00014">
    <property type="entry name" value="Ribosome_mat_RimM"/>
    <property type="match status" value="1"/>
</dbReference>
<evidence type="ECO:0000259" key="7">
    <source>
        <dbReference type="Pfam" id="PF05239"/>
    </source>
</evidence>
<dbReference type="InterPro" id="IPR036976">
    <property type="entry name" value="RimM_N_sf"/>
</dbReference>
<name>A0A0Q2KHY1_CAMCO</name>
<dbReference type="InterPro" id="IPR011033">
    <property type="entry name" value="PRC_barrel-like_sf"/>
</dbReference>
<keyword evidence="1 5" id="KW-0963">Cytoplasm</keyword>
<evidence type="ECO:0000256" key="3">
    <source>
        <dbReference type="ARBA" id="ARBA00022552"/>
    </source>
</evidence>
<dbReference type="KEGG" id="ccoo:ATE51_02198"/>
<comment type="subcellular location">
    <subcellularLocation>
        <location evidence="5">Cytoplasm</location>
    </subcellularLocation>
</comment>
<dbReference type="Pfam" id="PF05239">
    <property type="entry name" value="PRC"/>
    <property type="match status" value="1"/>
</dbReference>
<comment type="subunit">
    <text evidence="5">Binds ribosomal protein uS19.</text>
</comment>
<gene>
    <name evidence="5 11" type="primary">rimM</name>
    <name evidence="9" type="ORF">C6T04_03450</name>
    <name evidence="8" type="ORF">CJD00_04745</name>
    <name evidence="10" type="ORF">DSX26_02115</name>
    <name evidence="11" type="ORF">DYF97_06160</name>
</gene>
<comment type="caution">
    <text evidence="11">The sequence shown here is derived from an EMBL/GenBank/DDBJ whole genome shotgun (WGS) entry which is preliminary data.</text>
</comment>
<feature type="domain" description="RimM N-terminal" evidence="6">
    <location>
        <begin position="8"/>
        <end position="84"/>
    </location>
</feature>
<keyword evidence="4 5" id="KW-0143">Chaperone</keyword>
<evidence type="ECO:0000256" key="2">
    <source>
        <dbReference type="ARBA" id="ARBA00022517"/>
    </source>
</evidence>
<dbReference type="Gene3D" id="2.40.30.60">
    <property type="entry name" value="RimM"/>
    <property type="match status" value="1"/>
</dbReference>
<evidence type="ECO:0000313" key="12">
    <source>
        <dbReference type="Proteomes" id="UP000333665"/>
    </source>
</evidence>
<dbReference type="EMBL" id="AACRQU010000013">
    <property type="protein sequence ID" value="EAL8416952.1"/>
    <property type="molecule type" value="Genomic_DNA"/>
</dbReference>
<accession>A0A0Q2KHY1</accession>
<dbReference type="SUPFAM" id="SSF50346">
    <property type="entry name" value="PRC-barrel domain"/>
    <property type="match status" value="1"/>
</dbReference>
<dbReference type="PANTHER" id="PTHR33692">
    <property type="entry name" value="RIBOSOME MATURATION FACTOR RIMM"/>
    <property type="match status" value="1"/>
</dbReference>
<evidence type="ECO:0000313" key="14">
    <source>
        <dbReference type="Proteomes" id="UP000361993"/>
    </source>
</evidence>
<evidence type="ECO:0000313" key="10">
    <source>
        <dbReference type="EMBL" id="EAL6850262.1"/>
    </source>
</evidence>
<dbReference type="GO" id="GO:0042274">
    <property type="term" value="P:ribosomal small subunit biogenesis"/>
    <property type="evidence" value="ECO:0007669"/>
    <property type="project" value="UniProtKB-UniRule"/>
</dbReference>
<dbReference type="EMBL" id="AACGFG010000004">
    <property type="protein sequence ID" value="EAK4357988.1"/>
    <property type="molecule type" value="Genomic_DNA"/>
</dbReference>
<dbReference type="NCBIfam" id="TIGR02273">
    <property type="entry name" value="16S_RimM"/>
    <property type="match status" value="1"/>
</dbReference>
<comment type="similarity">
    <text evidence="5">Belongs to the RimM family.</text>
</comment>
<dbReference type="GO" id="GO:0005737">
    <property type="term" value="C:cytoplasm"/>
    <property type="evidence" value="ECO:0007669"/>
    <property type="project" value="UniProtKB-SubCell"/>
</dbReference>
<keyword evidence="3 5" id="KW-0698">rRNA processing</keyword>
<comment type="function">
    <text evidence="5">An accessory protein needed during the final step in the assembly of 30S ribosomal subunit, possibly for assembly of the head region. Essential for efficient processing of 16S rRNA. May be needed both before and after RbfA during the maturation of 16S rRNA. It has affinity for free ribosomal 30S subunits but not for 70S ribosomes.</text>
</comment>
<dbReference type="SUPFAM" id="SSF50447">
    <property type="entry name" value="Translation proteins"/>
    <property type="match status" value="1"/>
</dbReference>
<dbReference type="EMBL" id="AACDUL010000007">
    <property type="protein sequence ID" value="EAK1509570.1"/>
    <property type="molecule type" value="Genomic_DNA"/>
</dbReference>
<dbReference type="STRING" id="195.ATE51_02198"/>
<dbReference type="EMBL" id="AACQHW010000002">
    <property type="protein sequence ID" value="EAL6850262.1"/>
    <property type="molecule type" value="Genomic_DNA"/>
</dbReference>
<evidence type="ECO:0000256" key="1">
    <source>
        <dbReference type="ARBA" id="ARBA00022490"/>
    </source>
</evidence>
<dbReference type="Gene3D" id="2.30.30.240">
    <property type="entry name" value="PRC-barrel domain"/>
    <property type="match status" value="1"/>
</dbReference>
<protein>
    <recommendedName>
        <fullName evidence="5">Ribosome maturation factor RimM</fullName>
    </recommendedName>
</protein>